<dbReference type="HOGENOM" id="CLU_034388_1_1_1"/>
<evidence type="ECO:0000256" key="5">
    <source>
        <dbReference type="ARBA" id="ARBA00012827"/>
    </source>
</evidence>
<evidence type="ECO:0000256" key="1">
    <source>
        <dbReference type="ARBA" id="ARBA00000968"/>
    </source>
</evidence>
<evidence type="ECO:0000256" key="9">
    <source>
        <dbReference type="ARBA" id="ARBA00022737"/>
    </source>
</evidence>
<dbReference type="InterPro" id="IPR026017">
    <property type="entry name" value="Lumazine-bd_dom"/>
</dbReference>
<dbReference type="NCBIfam" id="NF006767">
    <property type="entry name" value="PRK09289.1"/>
    <property type="match status" value="1"/>
</dbReference>
<sequence length="233" mass="25546">MFTGLVELIGTVVEYKEQDATEMNAKGVVVTIKDAAPILSDCHIGDSIACNGICLSVIQFDSDSIKVGVSPETIKRTEISFWKPGMKVNLERAVSHDVRFGGHYVQGHVDTVAELVSKTPEDDSIVFGFKLRDIEYAKYIVEKGYVAVDGTSLTVTKVENDTFYISMIAHTQNHVAIPLKSVGDLVNIEVDITGKVIEKQVLQHLETQLGNQGSALHNVIAKIVDAKVKEYLK</sequence>
<dbReference type="GO" id="GO:0004746">
    <property type="term" value="F:riboflavin synthase activity"/>
    <property type="evidence" value="ECO:0007669"/>
    <property type="project" value="UniProtKB-EC"/>
</dbReference>
<reference evidence="13" key="1">
    <citation type="journal article" date="2012" name="G3 (Bethesda)">
        <title>Pichia sorbitophila, an interspecies yeast hybrid reveals early steps of genome resolution following polyploidization.</title>
        <authorList>
            <person name="Leh Louis V."/>
            <person name="Despons L."/>
            <person name="Friedrich A."/>
            <person name="Martin T."/>
            <person name="Durrens P."/>
            <person name="Casaregola S."/>
            <person name="Neuveglise C."/>
            <person name="Fairhead C."/>
            <person name="Marck C."/>
            <person name="Cruz J.A."/>
            <person name="Straub M.L."/>
            <person name="Kugler V."/>
            <person name="Sacerdot C."/>
            <person name="Uzunov Z."/>
            <person name="Thierry A."/>
            <person name="Weiss S."/>
            <person name="Bleykasten C."/>
            <person name="De Montigny J."/>
            <person name="Jacques N."/>
            <person name="Jung P."/>
            <person name="Lemaire M."/>
            <person name="Mallet S."/>
            <person name="Morel G."/>
            <person name="Richard G.F."/>
            <person name="Sarkar A."/>
            <person name="Savel G."/>
            <person name="Schacherer J."/>
            <person name="Seret M.L."/>
            <person name="Talla E."/>
            <person name="Samson G."/>
            <person name="Jubin C."/>
            <person name="Poulain J."/>
            <person name="Vacherie B."/>
            <person name="Barbe V."/>
            <person name="Pelletier E."/>
            <person name="Sherman D.J."/>
            <person name="Westhof E."/>
            <person name="Weissenbach J."/>
            <person name="Baret P.V."/>
            <person name="Wincker P."/>
            <person name="Gaillardin C."/>
            <person name="Dujon B."/>
            <person name="Souciet J.L."/>
        </authorList>
    </citation>
    <scope>NUCLEOTIDE SEQUENCE [LARGE SCALE GENOMIC DNA]</scope>
    <source>
        <strain evidence="13">CBS 270.75 / DBVPG 7215 / KCTC 17166 / NRRL Y-17582</strain>
    </source>
</reference>
<dbReference type="Pfam" id="PF00677">
    <property type="entry name" value="Lum_binding"/>
    <property type="match status" value="2"/>
</dbReference>
<evidence type="ECO:0000256" key="3">
    <source>
        <dbReference type="ARBA" id="ARBA00004887"/>
    </source>
</evidence>
<organism evidence="12 13">
    <name type="scientific">Eremothecium cymbalariae (strain CBS 270.75 / DBVPG 7215 / KCTC 17166 / NRRL Y-17582)</name>
    <name type="common">Yeast</name>
    <dbReference type="NCBI Taxonomy" id="931890"/>
    <lineage>
        <taxon>Eukaryota</taxon>
        <taxon>Fungi</taxon>
        <taxon>Dikarya</taxon>
        <taxon>Ascomycota</taxon>
        <taxon>Saccharomycotina</taxon>
        <taxon>Saccharomycetes</taxon>
        <taxon>Saccharomycetales</taxon>
        <taxon>Saccharomycetaceae</taxon>
        <taxon>Eremothecium</taxon>
    </lineage>
</organism>
<proteinExistence type="predicted"/>
<dbReference type="PROSITE" id="PS51177">
    <property type="entry name" value="LUMAZINE_BIND"/>
    <property type="match status" value="2"/>
</dbReference>
<dbReference type="CDD" id="cd00402">
    <property type="entry name" value="Riboflavin_synthase_like"/>
    <property type="match status" value="1"/>
</dbReference>
<evidence type="ECO:0000256" key="2">
    <source>
        <dbReference type="ARBA" id="ARBA00002803"/>
    </source>
</evidence>
<evidence type="ECO:0000256" key="7">
    <source>
        <dbReference type="ARBA" id="ARBA00022619"/>
    </source>
</evidence>
<evidence type="ECO:0000313" key="12">
    <source>
        <dbReference type="EMBL" id="AET39449.1"/>
    </source>
</evidence>
<dbReference type="FunCoup" id="G8JTU6">
    <property type="interactions" value="174"/>
</dbReference>
<dbReference type="OrthoDB" id="10258924at2759"/>
<dbReference type="InParanoid" id="G8JTU6"/>
<dbReference type="OMA" id="HFVTGHV"/>
<evidence type="ECO:0000256" key="4">
    <source>
        <dbReference type="ARBA" id="ARBA00011233"/>
    </source>
</evidence>
<comment type="function">
    <text evidence="2">Catalyzes the dismutation of two molecules of 6,7-dimethyl-8-ribityllumazine, resulting in the formation of riboflavin and 5-amino-6-(D-ribitylamino)uracil.</text>
</comment>
<evidence type="ECO:0000256" key="6">
    <source>
        <dbReference type="ARBA" id="ARBA00013950"/>
    </source>
</evidence>
<dbReference type="STRING" id="931890.G8JTU6"/>
<dbReference type="eggNOG" id="KOG3310">
    <property type="taxonomic scope" value="Eukaryota"/>
</dbReference>
<dbReference type="NCBIfam" id="TIGR00187">
    <property type="entry name" value="ribE"/>
    <property type="match status" value="1"/>
</dbReference>
<keyword evidence="9" id="KW-0677">Repeat</keyword>
<feature type="domain" description="Lumazine-binding" evidence="11">
    <location>
        <begin position="104"/>
        <end position="201"/>
    </location>
</feature>
<dbReference type="FunFam" id="2.40.30.20:FF:000004">
    <property type="entry name" value="Riboflavin synthase, alpha subunit"/>
    <property type="match status" value="1"/>
</dbReference>
<dbReference type="PANTHER" id="PTHR21098">
    <property type="entry name" value="RIBOFLAVIN SYNTHASE ALPHA CHAIN"/>
    <property type="match status" value="1"/>
</dbReference>
<feature type="repeat" description="Lumazine-binding" evidence="10">
    <location>
        <begin position="104"/>
        <end position="201"/>
    </location>
</feature>
<comment type="pathway">
    <text evidence="3">Cofactor biosynthesis; riboflavin biosynthesis; riboflavin from 2-hydroxy-3-oxobutyl phosphate and 5-amino-6-(D-ribitylamino)uracil: step 2/2.</text>
</comment>
<comment type="catalytic activity">
    <reaction evidence="1">
        <text>2 6,7-dimethyl-8-(1-D-ribityl)lumazine + H(+) = 5-amino-6-(D-ribitylamino)uracil + riboflavin</text>
        <dbReference type="Rhea" id="RHEA:20772"/>
        <dbReference type="ChEBI" id="CHEBI:15378"/>
        <dbReference type="ChEBI" id="CHEBI:15934"/>
        <dbReference type="ChEBI" id="CHEBI:57986"/>
        <dbReference type="ChEBI" id="CHEBI:58201"/>
        <dbReference type="EC" id="2.5.1.9"/>
    </reaction>
</comment>
<keyword evidence="7" id="KW-0686">Riboflavin biosynthesis</keyword>
<name>G8JTU6_ERECY</name>
<keyword evidence="8" id="KW-0808">Transferase</keyword>
<dbReference type="FunFam" id="2.40.30.20:FF:000006">
    <property type="entry name" value="Riboflavin synthase, alpha subunit"/>
    <property type="match status" value="1"/>
</dbReference>
<dbReference type="PIRSF" id="PIRSF000498">
    <property type="entry name" value="Riboflavin_syn_A"/>
    <property type="match status" value="1"/>
</dbReference>
<evidence type="ECO:0000256" key="8">
    <source>
        <dbReference type="ARBA" id="ARBA00022679"/>
    </source>
</evidence>
<dbReference type="Gene3D" id="2.40.30.20">
    <property type="match status" value="2"/>
</dbReference>
<dbReference type="RefSeq" id="XP_003646266.1">
    <property type="nucleotide sequence ID" value="XM_003646218.1"/>
</dbReference>
<keyword evidence="13" id="KW-1185">Reference proteome</keyword>
<dbReference type="InterPro" id="IPR001783">
    <property type="entry name" value="Lumazine-bd"/>
</dbReference>
<feature type="repeat" description="Lumazine-binding" evidence="10">
    <location>
        <begin position="1"/>
        <end position="103"/>
    </location>
</feature>
<evidence type="ECO:0000256" key="10">
    <source>
        <dbReference type="PROSITE-ProRule" id="PRU00524"/>
    </source>
</evidence>
<dbReference type="GO" id="GO:0009231">
    <property type="term" value="P:riboflavin biosynthetic process"/>
    <property type="evidence" value="ECO:0007669"/>
    <property type="project" value="UniProtKB-KW"/>
</dbReference>
<dbReference type="GeneID" id="11470065"/>
<evidence type="ECO:0000259" key="11">
    <source>
        <dbReference type="PROSITE" id="PS51177"/>
    </source>
</evidence>
<dbReference type="PANTHER" id="PTHR21098:SF0">
    <property type="entry name" value="RIBOFLAVIN SYNTHASE"/>
    <property type="match status" value="1"/>
</dbReference>
<comment type="subunit">
    <text evidence="4">Homotrimer.</text>
</comment>
<dbReference type="InterPro" id="IPR023366">
    <property type="entry name" value="ATP_synth_asu-like_sf"/>
</dbReference>
<evidence type="ECO:0000313" key="13">
    <source>
        <dbReference type="Proteomes" id="UP000006790"/>
    </source>
</evidence>
<dbReference type="EMBL" id="CP002500">
    <property type="protein sequence ID" value="AET39449.1"/>
    <property type="molecule type" value="Genomic_DNA"/>
</dbReference>
<dbReference type="AlphaFoldDB" id="G8JTU6"/>
<dbReference type="KEGG" id="erc:Ecym_4395"/>
<dbReference type="SUPFAM" id="SSF63380">
    <property type="entry name" value="Riboflavin synthase domain-like"/>
    <property type="match status" value="2"/>
</dbReference>
<dbReference type="InterPro" id="IPR017938">
    <property type="entry name" value="Riboflavin_synthase-like_b-brl"/>
</dbReference>
<gene>
    <name evidence="12" type="ordered locus">Ecym_4395</name>
</gene>
<dbReference type="EC" id="2.5.1.9" evidence="5"/>
<accession>G8JTU6</accession>
<feature type="domain" description="Lumazine-binding" evidence="11">
    <location>
        <begin position="1"/>
        <end position="103"/>
    </location>
</feature>
<dbReference type="Proteomes" id="UP000006790">
    <property type="component" value="Chromosome 4"/>
</dbReference>
<protein>
    <recommendedName>
        <fullName evidence="6">Riboflavin synthase</fullName>
        <ecNumber evidence="5">2.5.1.9</ecNumber>
    </recommendedName>
</protein>